<dbReference type="EMBL" id="LNZH02000196">
    <property type="protein sequence ID" value="OCB86992.1"/>
    <property type="molecule type" value="Genomic_DNA"/>
</dbReference>
<organism evidence="2 3">
    <name type="scientific">Sanghuangporus baumii</name>
    <name type="common">Phellinus baumii</name>
    <dbReference type="NCBI Taxonomy" id="108892"/>
    <lineage>
        <taxon>Eukaryota</taxon>
        <taxon>Fungi</taxon>
        <taxon>Dikarya</taxon>
        <taxon>Basidiomycota</taxon>
        <taxon>Agaricomycotina</taxon>
        <taxon>Agaricomycetes</taxon>
        <taxon>Hymenochaetales</taxon>
        <taxon>Hymenochaetaceae</taxon>
        <taxon>Sanghuangporus</taxon>
    </lineage>
</organism>
<sequence length="575" mass="61590">MITNTFASFLLLAVGIAAFDYGGAPCHNGECYYNIPGNERLVAATVKISGSPSSISDITNAAGWEILDCSFDGSAHNVRLVCLDDDAGCSHIFQDGAEHTIVRLPQHCGKGPFARISKSWLSEDQSIPHHIRMRMRKRSEDLALVHALSLDGDFGQASDSNKGNVSIFIYASATRVLLEDTLPNRSRRHARDIYSRALEDTISEEFDIFSSLLTSQDGFRPFIRNTTENTIPINVDQQFNVFNTSLPCTGSTDAKLSIDVGVNLQGEIDLGVIAQGTIIPPKFNKFGLFGSWASRYRAGNLIDSSLAMSADLVGKLSIVTDISGGIDSPEITFVNIGLPGLSIPDVISLGPSISLAAKATAIFDINMNLDVGLGYSVSNLTIFFPPSASHNSSAVVVPNDIRKAFLYHSFDDSLRRDHMSTSIATLGCTRYPVSNFFDSSLDTFSNASINTSGEMEVNGEVDGCVDVKGGISVNVGLEANSPLFDLLGDVATITLAEKELDFFQQCFPDTSGSATVLPLGTDTSSVPVTATPALFKISPELSAVPEGTFSCPANLEAVESTLINKTLSSDSFEQK</sequence>
<comment type="caution">
    <text evidence="2">The sequence shown here is derived from an EMBL/GenBank/DDBJ whole genome shotgun (WGS) entry which is preliminary data.</text>
</comment>
<protein>
    <submittedName>
        <fullName evidence="2">Uncharacterized protein</fullName>
    </submittedName>
</protein>
<feature type="chain" id="PRO_5040324034" evidence="1">
    <location>
        <begin position="19"/>
        <end position="575"/>
    </location>
</feature>
<dbReference type="AlphaFoldDB" id="A0A9Q5HWC4"/>
<evidence type="ECO:0000256" key="1">
    <source>
        <dbReference type="SAM" id="SignalP"/>
    </source>
</evidence>
<reference evidence="2" key="1">
    <citation type="submission" date="2016-06" db="EMBL/GenBank/DDBJ databases">
        <title>Draft Genome sequence of the fungus Inonotus baumii.</title>
        <authorList>
            <person name="Zhu H."/>
            <person name="Lin W."/>
        </authorList>
    </citation>
    <scope>NUCLEOTIDE SEQUENCE</scope>
    <source>
        <strain evidence="2">821</strain>
    </source>
</reference>
<accession>A0A9Q5HWC4</accession>
<evidence type="ECO:0000313" key="2">
    <source>
        <dbReference type="EMBL" id="OCB86992.1"/>
    </source>
</evidence>
<keyword evidence="1" id="KW-0732">Signal</keyword>
<keyword evidence="3" id="KW-1185">Reference proteome</keyword>
<proteinExistence type="predicted"/>
<name>A0A9Q5HWC4_SANBA</name>
<dbReference type="Proteomes" id="UP000757232">
    <property type="component" value="Unassembled WGS sequence"/>
</dbReference>
<gene>
    <name evidence="2" type="ORF">A7U60_g5882</name>
</gene>
<evidence type="ECO:0000313" key="3">
    <source>
        <dbReference type="Proteomes" id="UP000757232"/>
    </source>
</evidence>
<dbReference type="OrthoDB" id="73875at2759"/>
<feature type="signal peptide" evidence="1">
    <location>
        <begin position="1"/>
        <end position="18"/>
    </location>
</feature>